<evidence type="ECO:0000256" key="7">
    <source>
        <dbReference type="SAM" id="Phobius"/>
    </source>
</evidence>
<feature type="transmembrane region" description="Helical" evidence="7">
    <location>
        <begin position="322"/>
        <end position="344"/>
    </location>
</feature>
<dbReference type="GO" id="GO:0019646">
    <property type="term" value="P:aerobic electron transport chain"/>
    <property type="evidence" value="ECO:0007669"/>
    <property type="project" value="TreeGrafter"/>
</dbReference>
<evidence type="ECO:0000256" key="6">
    <source>
        <dbReference type="ARBA" id="ARBA00023136"/>
    </source>
</evidence>
<feature type="transmembrane region" description="Helical" evidence="7">
    <location>
        <begin position="213"/>
        <end position="235"/>
    </location>
</feature>
<dbReference type="GO" id="GO:0009055">
    <property type="term" value="F:electron transfer activity"/>
    <property type="evidence" value="ECO:0007669"/>
    <property type="project" value="TreeGrafter"/>
</dbReference>
<feature type="transmembrane region" description="Helical" evidence="7">
    <location>
        <begin position="280"/>
        <end position="302"/>
    </location>
</feature>
<feature type="transmembrane region" description="Helical" evidence="7">
    <location>
        <begin position="103"/>
        <end position="125"/>
    </location>
</feature>
<dbReference type="EMBL" id="LT670818">
    <property type="protein sequence ID" value="SHG49255.1"/>
    <property type="molecule type" value="Genomic_DNA"/>
</dbReference>
<sequence length="355" mass="38535">MLRTADSASPLAALAVGSSLLAFDIATIWAFIIAFAVFVYVVMDGFDLGLGILFPLFPEKAERDVIMNSVAPVWDGNETWLVLGGGGLMAAFPLAYAVLMPALYTPVVAMLIGLIFRGVAFEFRWRTTQGGRNRWDVAFTGGSLLAALAQGIALGAILQGIHVEGRQYAGGWWDWLTPFSILTGLALAVGYALLGATWLVMKTEGALRDKAYRLSWSLLFVMLGAIGVVSIATPFLHVHYTERWFSWPNIILTAPVPIAVAAVAALLLRSLANKWDHQPFFLSLALFALSYAGLGISMFPYIVPQSITIWQAASPENSQLFMLAGVAVLIPLILGYTAWAYWVFRGKVRAGSGYH</sequence>
<feature type="transmembrane region" description="Helical" evidence="7">
    <location>
        <begin position="247"/>
        <end position="268"/>
    </location>
</feature>
<name>A0A1M5K8Y2_9BRAD</name>
<accession>A0A1M5K8Y2</accession>
<keyword evidence="6 7" id="KW-0472">Membrane</keyword>
<feature type="transmembrane region" description="Helical" evidence="7">
    <location>
        <begin position="137"/>
        <end position="161"/>
    </location>
</feature>
<dbReference type="PIRSF" id="PIRSF000267">
    <property type="entry name" value="Cyt_oxidse_sub2"/>
    <property type="match status" value="1"/>
</dbReference>
<evidence type="ECO:0000256" key="3">
    <source>
        <dbReference type="ARBA" id="ARBA00022475"/>
    </source>
</evidence>
<evidence type="ECO:0000256" key="1">
    <source>
        <dbReference type="ARBA" id="ARBA00004651"/>
    </source>
</evidence>
<dbReference type="InterPro" id="IPR003317">
    <property type="entry name" value="Cyt-d_oxidase_su2"/>
</dbReference>
<dbReference type="GO" id="GO:0070069">
    <property type="term" value="C:cytochrome complex"/>
    <property type="evidence" value="ECO:0007669"/>
    <property type="project" value="TreeGrafter"/>
</dbReference>
<feature type="transmembrane region" description="Helical" evidence="7">
    <location>
        <begin position="181"/>
        <end position="201"/>
    </location>
</feature>
<gene>
    <name evidence="8" type="ORF">SAMN05444169_2716</name>
</gene>
<dbReference type="GO" id="GO:0005886">
    <property type="term" value="C:plasma membrane"/>
    <property type="evidence" value="ECO:0007669"/>
    <property type="project" value="UniProtKB-SubCell"/>
</dbReference>
<comment type="subcellular location">
    <subcellularLocation>
        <location evidence="1">Cell membrane</location>
        <topology evidence="1">Multi-pass membrane protein</topology>
    </subcellularLocation>
</comment>
<keyword evidence="3" id="KW-1003">Cell membrane</keyword>
<dbReference type="Proteomes" id="UP000190675">
    <property type="component" value="Chromosome I"/>
</dbReference>
<reference evidence="8 9" key="1">
    <citation type="submission" date="2016-11" db="EMBL/GenBank/DDBJ databases">
        <authorList>
            <person name="Jaros S."/>
            <person name="Januszkiewicz K."/>
            <person name="Wedrychowicz H."/>
        </authorList>
    </citation>
    <scope>NUCLEOTIDE SEQUENCE [LARGE SCALE GENOMIC DNA]</scope>
    <source>
        <strain evidence="8 9">GAS242</strain>
    </source>
</reference>
<proteinExistence type="inferred from homology"/>
<organism evidence="8 9">
    <name type="scientific">Bradyrhizobium erythrophlei</name>
    <dbReference type="NCBI Taxonomy" id="1437360"/>
    <lineage>
        <taxon>Bacteria</taxon>
        <taxon>Pseudomonadati</taxon>
        <taxon>Pseudomonadota</taxon>
        <taxon>Alphaproteobacteria</taxon>
        <taxon>Hyphomicrobiales</taxon>
        <taxon>Nitrobacteraceae</taxon>
        <taxon>Bradyrhizobium</taxon>
    </lineage>
</organism>
<dbReference type="PANTHER" id="PTHR43141">
    <property type="entry name" value="CYTOCHROME BD2 SUBUNIT II"/>
    <property type="match status" value="1"/>
</dbReference>
<keyword evidence="5 7" id="KW-1133">Transmembrane helix</keyword>
<dbReference type="PANTHER" id="PTHR43141:SF4">
    <property type="entry name" value="CYTOCHROME BD2 SUBUNIT II"/>
    <property type="match status" value="1"/>
</dbReference>
<dbReference type="NCBIfam" id="TIGR00203">
    <property type="entry name" value="cydB"/>
    <property type="match status" value="1"/>
</dbReference>
<evidence type="ECO:0000256" key="4">
    <source>
        <dbReference type="ARBA" id="ARBA00022692"/>
    </source>
</evidence>
<evidence type="ECO:0000256" key="2">
    <source>
        <dbReference type="ARBA" id="ARBA00007543"/>
    </source>
</evidence>
<evidence type="ECO:0000313" key="9">
    <source>
        <dbReference type="Proteomes" id="UP000190675"/>
    </source>
</evidence>
<evidence type="ECO:0000256" key="5">
    <source>
        <dbReference type="ARBA" id="ARBA00022989"/>
    </source>
</evidence>
<keyword evidence="4 7" id="KW-0812">Transmembrane</keyword>
<comment type="similarity">
    <text evidence="2">Belongs to the cytochrome ubiquinol oxidase subunit 2 family.</text>
</comment>
<evidence type="ECO:0000313" key="8">
    <source>
        <dbReference type="EMBL" id="SHG49255.1"/>
    </source>
</evidence>
<protein>
    <submittedName>
        <fullName evidence="8">Cytochrome bd-I ubiquinol oxidase subunit 2 apoprotein</fullName>
    </submittedName>
</protein>
<dbReference type="Pfam" id="PF02322">
    <property type="entry name" value="Cyt_bd_oxida_II"/>
    <property type="match status" value="1"/>
</dbReference>
<dbReference type="GO" id="GO:0016682">
    <property type="term" value="F:oxidoreductase activity, acting on diphenols and related substances as donors, oxygen as acceptor"/>
    <property type="evidence" value="ECO:0007669"/>
    <property type="project" value="TreeGrafter"/>
</dbReference>
<dbReference type="AlphaFoldDB" id="A0A1M5K8Y2"/>